<dbReference type="PANTHER" id="PTHR13318:SF190">
    <property type="entry name" value="PARTNER OF PAIRED, ISOFORM B"/>
    <property type="match status" value="1"/>
</dbReference>
<dbReference type="OrthoDB" id="10257471at2759"/>
<sequence>MNNFGSLPFEILSLILKQVDQQDIYTCAFVNQHCHRAAIPLLWRTLSVPDAETADIITDLFESSSSSSPTLLGHHVRHLDFRFFAVTDRLLLRWMPHLPQVTTLTIFSGGAITDTSFQHLPRHCPRLQYLCLRYSLITQLSFRALGQHCLQLRVLHLHECSGVDNTTLSKDALQRCPLENIALGANDPLHLSNVTTMIGLTSYDLLTNLSLTYVSTPVVKQLLLMTTTTNNDCTTSVWPHLTYLTVSSCADLGSDDTLSWFLQRHPTLRYVSLVRVDLTDLTLDAIAASLHHVTRVNISRNQGITHHGIRRMVHQCRALTSVSLYGCAQTEVDFPEVEPECIEPAIFHRQEPHRYIHKLDQEAINTIRTSRS</sequence>
<accession>A0A1X2I7T0</accession>
<dbReference type="SUPFAM" id="SSF81383">
    <property type="entry name" value="F-box domain"/>
    <property type="match status" value="1"/>
</dbReference>
<evidence type="ECO:0000313" key="2">
    <source>
        <dbReference type="EMBL" id="ORZ11172.1"/>
    </source>
</evidence>
<dbReference type="PROSITE" id="PS50181">
    <property type="entry name" value="FBOX"/>
    <property type="match status" value="1"/>
</dbReference>
<dbReference type="AlphaFoldDB" id="A0A1X2I7T0"/>
<dbReference type="EMBL" id="MCGE01000022">
    <property type="protein sequence ID" value="ORZ11172.1"/>
    <property type="molecule type" value="Genomic_DNA"/>
</dbReference>
<gene>
    <name evidence="2" type="ORF">BCR42DRAFT_421705</name>
</gene>
<keyword evidence="3" id="KW-1185">Reference proteome</keyword>
<dbReference type="CDD" id="cd22143">
    <property type="entry name" value="F-box_ScMDM30-like"/>
    <property type="match status" value="1"/>
</dbReference>
<dbReference type="InterPro" id="IPR001810">
    <property type="entry name" value="F-box_dom"/>
</dbReference>
<reference evidence="2 3" key="1">
    <citation type="submission" date="2016-07" db="EMBL/GenBank/DDBJ databases">
        <title>Pervasive Adenine N6-methylation of Active Genes in Fungi.</title>
        <authorList>
            <consortium name="DOE Joint Genome Institute"/>
            <person name="Mondo S.J."/>
            <person name="Dannebaum R.O."/>
            <person name="Kuo R.C."/>
            <person name="Labutti K."/>
            <person name="Haridas S."/>
            <person name="Kuo A."/>
            <person name="Salamov A."/>
            <person name="Ahrendt S.R."/>
            <person name="Lipzen A."/>
            <person name="Sullivan W."/>
            <person name="Andreopoulos W.B."/>
            <person name="Clum A."/>
            <person name="Lindquist E."/>
            <person name="Daum C."/>
            <person name="Ramamoorthy G.K."/>
            <person name="Gryganskyi A."/>
            <person name="Culley D."/>
            <person name="Magnuson J.K."/>
            <person name="James T.Y."/>
            <person name="O'Malley M.A."/>
            <person name="Stajich J.E."/>
            <person name="Spatafora J.W."/>
            <person name="Visel A."/>
            <person name="Grigoriev I.V."/>
        </authorList>
    </citation>
    <scope>NUCLEOTIDE SEQUENCE [LARGE SCALE GENOMIC DNA]</scope>
    <source>
        <strain evidence="2 3">NRRL 1336</strain>
    </source>
</reference>
<proteinExistence type="predicted"/>
<dbReference type="STRING" id="90262.A0A1X2I7T0"/>
<evidence type="ECO:0000313" key="3">
    <source>
        <dbReference type="Proteomes" id="UP000193560"/>
    </source>
</evidence>
<dbReference type="Gene3D" id="3.80.10.10">
    <property type="entry name" value="Ribonuclease Inhibitor"/>
    <property type="match status" value="1"/>
</dbReference>
<dbReference type="InterPro" id="IPR032675">
    <property type="entry name" value="LRR_dom_sf"/>
</dbReference>
<dbReference type="PANTHER" id="PTHR13318">
    <property type="entry name" value="PARTNER OF PAIRED, ISOFORM B-RELATED"/>
    <property type="match status" value="1"/>
</dbReference>
<dbReference type="GO" id="GO:0019005">
    <property type="term" value="C:SCF ubiquitin ligase complex"/>
    <property type="evidence" value="ECO:0007669"/>
    <property type="project" value="TreeGrafter"/>
</dbReference>
<evidence type="ECO:0000259" key="1">
    <source>
        <dbReference type="PROSITE" id="PS50181"/>
    </source>
</evidence>
<protein>
    <recommendedName>
        <fullName evidence="1">F-box domain-containing protein</fullName>
    </recommendedName>
</protein>
<dbReference type="InterPro" id="IPR036047">
    <property type="entry name" value="F-box-like_dom_sf"/>
</dbReference>
<dbReference type="Pfam" id="PF12937">
    <property type="entry name" value="F-box-like"/>
    <property type="match status" value="1"/>
</dbReference>
<dbReference type="GO" id="GO:0031146">
    <property type="term" value="P:SCF-dependent proteasomal ubiquitin-dependent protein catabolic process"/>
    <property type="evidence" value="ECO:0007669"/>
    <property type="project" value="TreeGrafter"/>
</dbReference>
<feature type="domain" description="F-box" evidence="1">
    <location>
        <begin position="1"/>
        <end position="46"/>
    </location>
</feature>
<comment type="caution">
    <text evidence="2">The sequence shown here is derived from an EMBL/GenBank/DDBJ whole genome shotgun (WGS) entry which is preliminary data.</text>
</comment>
<dbReference type="SUPFAM" id="SSF52047">
    <property type="entry name" value="RNI-like"/>
    <property type="match status" value="1"/>
</dbReference>
<dbReference type="Proteomes" id="UP000193560">
    <property type="component" value="Unassembled WGS sequence"/>
</dbReference>
<organism evidence="2 3">
    <name type="scientific">Absidia repens</name>
    <dbReference type="NCBI Taxonomy" id="90262"/>
    <lineage>
        <taxon>Eukaryota</taxon>
        <taxon>Fungi</taxon>
        <taxon>Fungi incertae sedis</taxon>
        <taxon>Mucoromycota</taxon>
        <taxon>Mucoromycotina</taxon>
        <taxon>Mucoromycetes</taxon>
        <taxon>Mucorales</taxon>
        <taxon>Cunninghamellaceae</taxon>
        <taxon>Absidia</taxon>
    </lineage>
</organism>
<name>A0A1X2I7T0_9FUNG</name>